<organism evidence="1 2">
    <name type="scientific">Rhodonellum psychrophilum GCM71 = DSM 17998</name>
    <dbReference type="NCBI Taxonomy" id="1123057"/>
    <lineage>
        <taxon>Bacteria</taxon>
        <taxon>Pseudomonadati</taxon>
        <taxon>Bacteroidota</taxon>
        <taxon>Cytophagia</taxon>
        <taxon>Cytophagales</taxon>
        <taxon>Cytophagaceae</taxon>
        <taxon>Rhodonellum</taxon>
    </lineage>
</organism>
<protein>
    <submittedName>
        <fullName evidence="1">Uncharacterized protein</fullName>
    </submittedName>
</protein>
<name>U5BQJ3_9BACT</name>
<evidence type="ECO:0000313" key="2">
    <source>
        <dbReference type="Proteomes" id="UP000016843"/>
    </source>
</evidence>
<proteinExistence type="predicted"/>
<comment type="caution">
    <text evidence="1">The sequence shown here is derived from an EMBL/GenBank/DDBJ whole genome shotgun (WGS) entry which is preliminary data.</text>
</comment>
<reference evidence="1 2" key="1">
    <citation type="journal article" date="2013" name="Genome Announc.">
        <title>Draft Genome Sequence of the Psychrophilic and Alkaliphilic Rhodonellum psychrophilum Strain GCM71T.</title>
        <authorList>
            <person name="Hauptmann A.L."/>
            <person name="Glaring M.A."/>
            <person name="Hallin P.F."/>
            <person name="Prieme A."/>
            <person name="Stougaard P."/>
        </authorList>
    </citation>
    <scope>NUCLEOTIDE SEQUENCE [LARGE SCALE GENOMIC DNA]</scope>
    <source>
        <strain evidence="1 2">GCM71</strain>
    </source>
</reference>
<dbReference type="EMBL" id="AWXR01000142">
    <property type="protein sequence ID" value="ERM80178.1"/>
    <property type="molecule type" value="Genomic_DNA"/>
</dbReference>
<gene>
    <name evidence="1" type="ORF">P872_14030</name>
</gene>
<dbReference type="Proteomes" id="UP000016843">
    <property type="component" value="Unassembled WGS sequence"/>
</dbReference>
<evidence type="ECO:0000313" key="1">
    <source>
        <dbReference type="EMBL" id="ERM80178.1"/>
    </source>
</evidence>
<keyword evidence="2" id="KW-1185">Reference proteome</keyword>
<accession>U5BQJ3</accession>
<dbReference type="AlphaFoldDB" id="U5BQJ3"/>
<sequence>MYVITVHCWIEFLNTGAQWKCKRMNYEIDFLKIRSGDLVRIIFIFNLEK</sequence>